<dbReference type="GO" id="GO:0015562">
    <property type="term" value="F:efflux transmembrane transporter activity"/>
    <property type="evidence" value="ECO:0007669"/>
    <property type="project" value="TreeGrafter"/>
</dbReference>
<evidence type="ECO:0000313" key="4">
    <source>
        <dbReference type="Proteomes" id="UP000316921"/>
    </source>
</evidence>
<evidence type="ECO:0000256" key="1">
    <source>
        <dbReference type="SAM" id="Phobius"/>
    </source>
</evidence>
<keyword evidence="4" id="KW-1185">Reference proteome</keyword>
<dbReference type="AlphaFoldDB" id="A0A518BIT6"/>
<dbReference type="InterPro" id="IPR059052">
    <property type="entry name" value="HH_YbhG-like"/>
</dbReference>
<sequence>MSERDVSIEPATETRGRSSLRLVLVVAAGAMALGAAAWGAVTYAGSDDGESGGIRAVPERNNALPVNAVRVTPVDGYERRRTFAGEVRARRASDLAFERSARIATLAVHEGQRLSAGDLIAALDVRDVEARRAAVAARRDAAQAQLDELRAGPRTERIDAAAARVDELEQRLELARIVEGRRRDLVASEAISAEELDAARLDAAALGASVAMARAELAELETGTRPEQLSAQEARVAELDAELVGIDVDLDRSRIEAPFDGVVERVLAEVGSVAAPAAPVVTLVEAVNLEAWIGLPTEVAAELTAGDRRELRIGERSFEGEFIACLPGVDATTRTRTAVLRLADVELGAVVPGQLAELVTVERVPLEGLWLSAEGLVNARRGLWAAYVLTPLAAGDDAGVDGATHRVERRELESLATDGARVLVRGDLAPGQLVLADGAQRVTAGQAVRLAAEVEVQR</sequence>
<dbReference type="Pfam" id="PF25881">
    <property type="entry name" value="HH_YBHG"/>
    <property type="match status" value="1"/>
</dbReference>
<evidence type="ECO:0000313" key="3">
    <source>
        <dbReference type="EMBL" id="QDU66876.1"/>
    </source>
</evidence>
<accession>A0A518BIT6</accession>
<dbReference type="KEGG" id="pbap:Pla133_19520"/>
<dbReference type="RefSeq" id="WP_145064680.1">
    <property type="nucleotide sequence ID" value="NZ_CP036287.1"/>
</dbReference>
<proteinExistence type="predicted"/>
<reference evidence="3 4" key="1">
    <citation type="submission" date="2019-02" db="EMBL/GenBank/DDBJ databases">
        <title>Deep-cultivation of Planctomycetes and their phenomic and genomic characterization uncovers novel biology.</title>
        <authorList>
            <person name="Wiegand S."/>
            <person name="Jogler M."/>
            <person name="Boedeker C."/>
            <person name="Pinto D."/>
            <person name="Vollmers J."/>
            <person name="Rivas-Marin E."/>
            <person name="Kohn T."/>
            <person name="Peeters S.H."/>
            <person name="Heuer A."/>
            <person name="Rast P."/>
            <person name="Oberbeckmann S."/>
            <person name="Bunk B."/>
            <person name="Jeske O."/>
            <person name="Meyerdierks A."/>
            <person name="Storesund J.E."/>
            <person name="Kallscheuer N."/>
            <person name="Luecker S."/>
            <person name="Lage O.M."/>
            <person name="Pohl T."/>
            <person name="Merkel B.J."/>
            <person name="Hornburger P."/>
            <person name="Mueller R.-W."/>
            <person name="Bruemmer F."/>
            <person name="Labrenz M."/>
            <person name="Spormann A.M."/>
            <person name="Op den Camp H."/>
            <person name="Overmann J."/>
            <person name="Amann R."/>
            <person name="Jetten M.S.M."/>
            <person name="Mascher T."/>
            <person name="Medema M.H."/>
            <person name="Devos D.P."/>
            <person name="Kaster A.-K."/>
            <person name="Ovreas L."/>
            <person name="Rohde M."/>
            <person name="Galperin M.Y."/>
            <person name="Jogler C."/>
        </authorList>
    </citation>
    <scope>NUCLEOTIDE SEQUENCE [LARGE SCALE GENOMIC DNA]</scope>
    <source>
        <strain evidence="3 4">Pla133</strain>
    </source>
</reference>
<evidence type="ECO:0000259" key="2">
    <source>
        <dbReference type="Pfam" id="PF25881"/>
    </source>
</evidence>
<gene>
    <name evidence="3" type="primary">bepF</name>
    <name evidence="3" type="ORF">Pla133_19520</name>
</gene>
<dbReference type="Gene3D" id="2.40.50.100">
    <property type="match status" value="1"/>
</dbReference>
<feature type="domain" description="YbhG-like alpha-helical hairpin" evidence="2">
    <location>
        <begin position="135"/>
        <end position="251"/>
    </location>
</feature>
<dbReference type="Gene3D" id="2.40.30.170">
    <property type="match status" value="1"/>
</dbReference>
<keyword evidence="1" id="KW-0472">Membrane</keyword>
<name>A0A518BIT6_9BACT</name>
<feature type="transmembrane region" description="Helical" evidence="1">
    <location>
        <begin position="20"/>
        <end position="41"/>
    </location>
</feature>
<dbReference type="Gene3D" id="2.40.420.20">
    <property type="match status" value="1"/>
</dbReference>
<dbReference type="Gene3D" id="1.10.287.470">
    <property type="entry name" value="Helix hairpin bin"/>
    <property type="match status" value="1"/>
</dbReference>
<dbReference type="GO" id="GO:1990281">
    <property type="term" value="C:efflux pump complex"/>
    <property type="evidence" value="ECO:0007669"/>
    <property type="project" value="TreeGrafter"/>
</dbReference>
<keyword evidence="1" id="KW-1133">Transmembrane helix</keyword>
<organism evidence="3 4">
    <name type="scientific">Engelhardtia mirabilis</name>
    <dbReference type="NCBI Taxonomy" id="2528011"/>
    <lineage>
        <taxon>Bacteria</taxon>
        <taxon>Pseudomonadati</taxon>
        <taxon>Planctomycetota</taxon>
        <taxon>Planctomycetia</taxon>
        <taxon>Planctomycetia incertae sedis</taxon>
        <taxon>Engelhardtia</taxon>
    </lineage>
</organism>
<dbReference type="Proteomes" id="UP000316921">
    <property type="component" value="Chromosome"/>
</dbReference>
<dbReference type="PANTHER" id="PTHR30469:SF11">
    <property type="entry name" value="BLL4320 PROTEIN"/>
    <property type="match status" value="1"/>
</dbReference>
<keyword evidence="1" id="KW-0812">Transmembrane</keyword>
<protein>
    <submittedName>
        <fullName evidence="3">Efflux pump periplasmic linker BepF</fullName>
    </submittedName>
</protein>
<dbReference type="EMBL" id="CP036287">
    <property type="protein sequence ID" value="QDU66876.1"/>
    <property type="molecule type" value="Genomic_DNA"/>
</dbReference>
<dbReference type="PANTHER" id="PTHR30469">
    <property type="entry name" value="MULTIDRUG RESISTANCE PROTEIN MDTA"/>
    <property type="match status" value="1"/>
</dbReference>